<feature type="non-terminal residue" evidence="1">
    <location>
        <position position="1"/>
    </location>
</feature>
<evidence type="ECO:0000313" key="1">
    <source>
        <dbReference type="EMBL" id="SVE24956.1"/>
    </source>
</evidence>
<accession>A0A383BXI3</accession>
<name>A0A383BXI3_9ZZZZ</name>
<sequence>DYLSPVDKLHLADGNFVLQPILLPIVNGQRPNWNTVPPQIKIKSVSTENEVLNIGILDVRDPSLATSYSSIYAQNLELGIGSTSNLTIRAGNSSGDIGNIEIEAFGTSTISSKKTMSLQPSTGTSHGDLIIYDQSSETTDGVSVGQIAIGHNAPRHWLDIHRLEDIRAGGLESWDSDGEDLVDPFMVNFQNGVIGQIKLLHTDGVLLHGITTVIGDEKLIDIKNPDDIEDDGILTEKKIKEYA</sequence>
<dbReference type="AlphaFoldDB" id="A0A383BXI3"/>
<organism evidence="1">
    <name type="scientific">marine metagenome</name>
    <dbReference type="NCBI Taxonomy" id="408172"/>
    <lineage>
        <taxon>unclassified sequences</taxon>
        <taxon>metagenomes</taxon>
        <taxon>ecological metagenomes</taxon>
    </lineage>
</organism>
<feature type="non-terminal residue" evidence="1">
    <location>
        <position position="243"/>
    </location>
</feature>
<proteinExistence type="predicted"/>
<gene>
    <name evidence="1" type="ORF">METZ01_LOCUS477810</name>
</gene>
<protein>
    <submittedName>
        <fullName evidence="1">Uncharacterized protein</fullName>
    </submittedName>
</protein>
<dbReference type="EMBL" id="UINC01204297">
    <property type="protein sequence ID" value="SVE24956.1"/>
    <property type="molecule type" value="Genomic_DNA"/>
</dbReference>
<reference evidence="1" key="1">
    <citation type="submission" date="2018-05" db="EMBL/GenBank/DDBJ databases">
        <authorList>
            <person name="Lanie J.A."/>
            <person name="Ng W.-L."/>
            <person name="Kazmierczak K.M."/>
            <person name="Andrzejewski T.M."/>
            <person name="Davidsen T.M."/>
            <person name="Wayne K.J."/>
            <person name="Tettelin H."/>
            <person name="Glass J.I."/>
            <person name="Rusch D."/>
            <person name="Podicherti R."/>
            <person name="Tsui H.-C.T."/>
            <person name="Winkler M.E."/>
        </authorList>
    </citation>
    <scope>NUCLEOTIDE SEQUENCE</scope>
</reference>